<protein>
    <submittedName>
        <fullName evidence="3">PEP-CTERM sorting domain-containing protein</fullName>
    </submittedName>
</protein>
<sequence>MNIKTTLNILLTAFAVGNASAALTAADVTDNGGTAPMIGASDTGYTGATTSRFGWDVERFTQTFTLAEERVLDSIYIAYNAFENGDTLTMTLEVNGTNYTGAGITLDGNNFSGVGSDGNGSPVYWMQFDLSGENITLNAGSNNFAMDGISNTGNSWALAPMYGLNNNPYAGGSLTGTGISGGNDDLAFAVTTTAVPEPSSAALIGLGSFTLLLRRRQ</sequence>
<keyword evidence="1" id="KW-0732">Signal</keyword>
<evidence type="ECO:0000313" key="3">
    <source>
        <dbReference type="EMBL" id="NWK55495.1"/>
    </source>
</evidence>
<evidence type="ECO:0000313" key="4">
    <source>
        <dbReference type="Proteomes" id="UP000557872"/>
    </source>
</evidence>
<comment type="caution">
    <text evidence="3">The sequence shown here is derived from an EMBL/GenBank/DDBJ whole genome shotgun (WGS) entry which is preliminary data.</text>
</comment>
<evidence type="ECO:0000256" key="1">
    <source>
        <dbReference type="SAM" id="SignalP"/>
    </source>
</evidence>
<feature type="signal peptide" evidence="1">
    <location>
        <begin position="1"/>
        <end position="21"/>
    </location>
</feature>
<keyword evidence="4" id="KW-1185">Reference proteome</keyword>
<organism evidence="3 4">
    <name type="scientific">Oceaniferula marina</name>
    <dbReference type="NCBI Taxonomy" id="2748318"/>
    <lineage>
        <taxon>Bacteria</taxon>
        <taxon>Pseudomonadati</taxon>
        <taxon>Verrucomicrobiota</taxon>
        <taxon>Verrucomicrobiia</taxon>
        <taxon>Verrucomicrobiales</taxon>
        <taxon>Verrucomicrobiaceae</taxon>
        <taxon>Oceaniferula</taxon>
    </lineage>
</organism>
<feature type="domain" description="Ice-binding protein C-terminal" evidence="2">
    <location>
        <begin position="194"/>
        <end position="216"/>
    </location>
</feature>
<dbReference type="NCBIfam" id="TIGR02595">
    <property type="entry name" value="PEP_CTERM"/>
    <property type="match status" value="1"/>
</dbReference>
<accession>A0A851GK01</accession>
<feature type="chain" id="PRO_5032936314" evidence="1">
    <location>
        <begin position="22"/>
        <end position="217"/>
    </location>
</feature>
<reference evidence="3 4" key="1">
    <citation type="submission" date="2020-07" db="EMBL/GenBank/DDBJ databases">
        <title>Roseicoccus Jingziensis gen. nov., sp. nov., isolated from coastal seawater.</title>
        <authorList>
            <person name="Feng X."/>
        </authorList>
    </citation>
    <scope>NUCLEOTIDE SEQUENCE [LARGE SCALE GENOMIC DNA]</scope>
    <source>
        <strain evidence="3 4">N1E253</strain>
    </source>
</reference>
<name>A0A851GK01_9BACT</name>
<dbReference type="Pfam" id="PF07589">
    <property type="entry name" value="PEP-CTERM"/>
    <property type="match status" value="1"/>
</dbReference>
<proteinExistence type="predicted"/>
<dbReference type="RefSeq" id="WP_178932007.1">
    <property type="nucleotide sequence ID" value="NZ_JACBAZ010000002.1"/>
</dbReference>
<gene>
    <name evidence="3" type="ORF">HW115_07720</name>
</gene>
<dbReference type="Proteomes" id="UP000557872">
    <property type="component" value="Unassembled WGS sequence"/>
</dbReference>
<dbReference type="EMBL" id="JACBAZ010000002">
    <property type="protein sequence ID" value="NWK55495.1"/>
    <property type="molecule type" value="Genomic_DNA"/>
</dbReference>
<dbReference type="InterPro" id="IPR013424">
    <property type="entry name" value="Ice-binding_C"/>
</dbReference>
<dbReference type="AlphaFoldDB" id="A0A851GK01"/>
<evidence type="ECO:0000259" key="2">
    <source>
        <dbReference type="Pfam" id="PF07589"/>
    </source>
</evidence>